<organism evidence="1 3">
    <name type="scientific">Oryza sativa subsp. japonica</name>
    <name type="common">Rice</name>
    <dbReference type="NCBI Taxonomy" id="39947"/>
    <lineage>
        <taxon>Eukaryota</taxon>
        <taxon>Viridiplantae</taxon>
        <taxon>Streptophyta</taxon>
        <taxon>Embryophyta</taxon>
        <taxon>Tracheophyta</taxon>
        <taxon>Spermatophyta</taxon>
        <taxon>Magnoliopsida</taxon>
        <taxon>Liliopsida</taxon>
        <taxon>Poales</taxon>
        <taxon>Poaceae</taxon>
        <taxon>BOP clade</taxon>
        <taxon>Oryzoideae</taxon>
        <taxon>Oryzeae</taxon>
        <taxon>Oryzinae</taxon>
        <taxon>Oryza</taxon>
        <taxon>Oryza sativa</taxon>
    </lineage>
</organism>
<dbReference type="EMBL" id="AP006447">
    <property type="protein sequence ID" value="BAD31999.1"/>
    <property type="molecule type" value="Genomic_DNA"/>
</dbReference>
<reference evidence="3" key="3">
    <citation type="journal article" date="2005" name="Nature">
        <title>The map-based sequence of the rice genome.</title>
        <authorList>
            <consortium name="International rice genome sequencing project (IRGSP)"/>
            <person name="Matsumoto T."/>
            <person name="Wu J."/>
            <person name="Kanamori H."/>
            <person name="Katayose Y."/>
            <person name="Fujisawa M."/>
            <person name="Namiki N."/>
            <person name="Mizuno H."/>
            <person name="Yamamoto K."/>
            <person name="Antonio B.A."/>
            <person name="Baba T."/>
            <person name="Sakata K."/>
            <person name="Nagamura Y."/>
            <person name="Aoki H."/>
            <person name="Arikawa K."/>
            <person name="Arita K."/>
            <person name="Bito T."/>
            <person name="Chiden Y."/>
            <person name="Fujitsuka N."/>
            <person name="Fukunaka R."/>
            <person name="Hamada M."/>
            <person name="Harada C."/>
            <person name="Hayashi A."/>
            <person name="Hijishita S."/>
            <person name="Honda M."/>
            <person name="Hosokawa S."/>
            <person name="Ichikawa Y."/>
            <person name="Idonuma A."/>
            <person name="Iijima M."/>
            <person name="Ikeda M."/>
            <person name="Ikeno M."/>
            <person name="Ito K."/>
            <person name="Ito S."/>
            <person name="Ito T."/>
            <person name="Ito Y."/>
            <person name="Ito Y."/>
            <person name="Iwabuchi A."/>
            <person name="Kamiya K."/>
            <person name="Karasawa W."/>
            <person name="Kurita K."/>
            <person name="Katagiri S."/>
            <person name="Kikuta A."/>
            <person name="Kobayashi H."/>
            <person name="Kobayashi N."/>
            <person name="Machita K."/>
            <person name="Maehara T."/>
            <person name="Masukawa M."/>
            <person name="Mizubayashi T."/>
            <person name="Mukai Y."/>
            <person name="Nagasaki H."/>
            <person name="Nagata Y."/>
            <person name="Naito S."/>
            <person name="Nakashima M."/>
            <person name="Nakama Y."/>
            <person name="Nakamichi Y."/>
            <person name="Nakamura M."/>
            <person name="Meguro A."/>
            <person name="Negishi M."/>
            <person name="Ohta I."/>
            <person name="Ohta T."/>
            <person name="Okamoto M."/>
            <person name="Ono N."/>
            <person name="Saji S."/>
            <person name="Sakaguchi M."/>
            <person name="Sakai K."/>
            <person name="Shibata M."/>
            <person name="Shimokawa T."/>
            <person name="Song J."/>
            <person name="Takazaki Y."/>
            <person name="Terasawa K."/>
            <person name="Tsugane M."/>
            <person name="Tsuji K."/>
            <person name="Ueda S."/>
            <person name="Waki K."/>
            <person name="Yamagata H."/>
            <person name="Yamamoto M."/>
            <person name="Yamamoto S."/>
            <person name="Yamane H."/>
            <person name="Yoshiki S."/>
            <person name="Yoshihara R."/>
            <person name="Yukawa K."/>
            <person name="Zhong H."/>
            <person name="Yano M."/>
            <person name="Yuan Q."/>
            <person name="Ouyang S."/>
            <person name="Liu J."/>
            <person name="Jones K.M."/>
            <person name="Gansberger K."/>
            <person name="Moffat K."/>
            <person name="Hill J."/>
            <person name="Bera J."/>
            <person name="Fadrosh D."/>
            <person name="Jin S."/>
            <person name="Johri S."/>
            <person name="Kim M."/>
            <person name="Overton L."/>
            <person name="Reardon M."/>
            <person name="Tsitrin T."/>
            <person name="Vuong H."/>
            <person name="Weaver B."/>
            <person name="Ciecko A."/>
            <person name="Tallon L."/>
            <person name="Jackson J."/>
            <person name="Pai G."/>
            <person name="Aken S.V."/>
            <person name="Utterback T."/>
            <person name="Reidmuller S."/>
            <person name="Feldblyum T."/>
            <person name="Hsiao J."/>
            <person name="Zismann V."/>
            <person name="Iobst S."/>
            <person name="de Vazeille A.R."/>
            <person name="Buell C.R."/>
            <person name="Ying K."/>
            <person name="Li Y."/>
            <person name="Lu T."/>
            <person name="Huang Y."/>
            <person name="Zhao Q."/>
            <person name="Feng Q."/>
            <person name="Zhang L."/>
            <person name="Zhu J."/>
            <person name="Weng Q."/>
            <person name="Mu J."/>
            <person name="Lu Y."/>
            <person name="Fan D."/>
            <person name="Liu Y."/>
            <person name="Guan J."/>
            <person name="Zhang Y."/>
            <person name="Yu S."/>
            <person name="Liu X."/>
            <person name="Zhang Y."/>
            <person name="Hong G."/>
            <person name="Han B."/>
            <person name="Choisne N."/>
            <person name="Demange N."/>
            <person name="Orjeda G."/>
            <person name="Samain S."/>
            <person name="Cattolico L."/>
            <person name="Pelletier E."/>
            <person name="Couloux A."/>
            <person name="Segurens B."/>
            <person name="Wincker P."/>
            <person name="D'Hont A."/>
            <person name="Scarpelli C."/>
            <person name="Weissenbach J."/>
            <person name="Salanoubat M."/>
            <person name="Quetier F."/>
            <person name="Yu Y."/>
            <person name="Kim H.R."/>
            <person name="Rambo T."/>
            <person name="Currie J."/>
            <person name="Collura K."/>
            <person name="Luo M."/>
            <person name="Yang T."/>
            <person name="Ammiraju J.S.S."/>
            <person name="Engler F."/>
            <person name="Soderlund C."/>
            <person name="Wing R.A."/>
            <person name="Palmer L.E."/>
            <person name="de la Bastide M."/>
            <person name="Spiegel L."/>
            <person name="Nascimento L."/>
            <person name="Zutavern T."/>
            <person name="O'Shaughnessy A."/>
            <person name="Dike S."/>
            <person name="Dedhia N."/>
            <person name="Preston R."/>
            <person name="Balija V."/>
            <person name="McCombie W.R."/>
            <person name="Chow T."/>
            <person name="Chen H."/>
            <person name="Chung M."/>
            <person name="Chen C."/>
            <person name="Shaw J."/>
            <person name="Wu H."/>
            <person name="Hsiao K."/>
            <person name="Chao Y."/>
            <person name="Chu M."/>
            <person name="Cheng C."/>
            <person name="Hour A."/>
            <person name="Lee P."/>
            <person name="Lin S."/>
            <person name="Lin Y."/>
            <person name="Liou J."/>
            <person name="Liu S."/>
            <person name="Hsing Y."/>
            <person name="Raghuvanshi S."/>
            <person name="Mohanty A."/>
            <person name="Bharti A.K."/>
            <person name="Gaur A."/>
            <person name="Gupta V."/>
            <person name="Kumar D."/>
            <person name="Ravi V."/>
            <person name="Vij S."/>
            <person name="Kapur A."/>
            <person name="Khurana P."/>
            <person name="Khurana P."/>
            <person name="Khurana J.P."/>
            <person name="Tyagi A.K."/>
            <person name="Gaikwad K."/>
            <person name="Singh A."/>
            <person name="Dalal V."/>
            <person name="Srivastava S."/>
            <person name="Dixit A."/>
            <person name="Pal A.K."/>
            <person name="Ghazi I.A."/>
            <person name="Yadav M."/>
            <person name="Pandit A."/>
            <person name="Bhargava A."/>
            <person name="Sureshbabu K."/>
            <person name="Batra K."/>
            <person name="Sharma T.R."/>
            <person name="Mohapatra T."/>
            <person name="Singh N.K."/>
            <person name="Messing J."/>
            <person name="Nelson A.B."/>
            <person name="Fuks G."/>
            <person name="Kavchok S."/>
            <person name="Keizer G."/>
            <person name="Linton E."/>
            <person name="Llaca V."/>
            <person name="Song R."/>
            <person name="Tanyolac B."/>
            <person name="Young S."/>
            <person name="Ho-Il K."/>
            <person name="Hahn J.H."/>
            <person name="Sangsakoo G."/>
            <person name="Vanavichit A."/>
            <person name="de Mattos Luiz.A.T."/>
            <person name="Zimmer P.D."/>
            <person name="Malone G."/>
            <person name="Dellagostin O."/>
            <person name="de Oliveira A.C."/>
            <person name="Bevan M."/>
            <person name="Bancroft I."/>
            <person name="Minx P."/>
            <person name="Cordum H."/>
            <person name="Wilson R."/>
            <person name="Cheng Z."/>
            <person name="Jin W."/>
            <person name="Jiang J."/>
            <person name="Leong S.A."/>
            <person name="Iwama H."/>
            <person name="Gojobori T."/>
            <person name="Itoh T."/>
            <person name="Niimura Y."/>
            <person name="Fujii Y."/>
            <person name="Habara T."/>
            <person name="Sakai H."/>
            <person name="Sato Y."/>
            <person name="Wilson G."/>
            <person name="Kumar K."/>
            <person name="McCouch S."/>
            <person name="Juretic N."/>
            <person name="Hoen D."/>
            <person name="Wright S."/>
            <person name="Bruskiewich R."/>
            <person name="Bureau T."/>
            <person name="Miyao A."/>
            <person name="Hirochika H."/>
            <person name="Nishikawa T."/>
            <person name="Kadowaki K."/>
            <person name="Sugiura M."/>
            <person name="Burr B."/>
            <person name="Sasaki T."/>
        </authorList>
    </citation>
    <scope>NUCLEOTIDE SEQUENCE [LARGE SCALE GENOMIC DNA]</scope>
    <source>
        <strain evidence="3">cv. Nipponbare</strain>
    </source>
</reference>
<protein>
    <submittedName>
        <fullName evidence="1">Uncharacterized protein</fullName>
    </submittedName>
</protein>
<dbReference type="AlphaFoldDB" id="Q6YSX6"/>
<dbReference type="EMBL" id="AP006267">
    <property type="protein sequence ID" value="BAC84764.1"/>
    <property type="molecule type" value="Genomic_DNA"/>
</dbReference>
<proteinExistence type="predicted"/>
<gene>
    <name evidence="2" type="ORF">B1100H02.3</name>
    <name evidence="1" type="ORF">OSJNBa0004F07.26</name>
</gene>
<evidence type="ECO:0000313" key="2">
    <source>
        <dbReference type="EMBL" id="BAD31999.1"/>
    </source>
</evidence>
<reference evidence="3" key="4">
    <citation type="journal article" date="2008" name="Nucleic Acids Res.">
        <title>The rice annotation project database (RAP-DB): 2008 update.</title>
        <authorList>
            <consortium name="The rice annotation project (RAP)"/>
        </authorList>
    </citation>
    <scope>GENOME REANNOTATION</scope>
    <source>
        <strain evidence="3">cv. Nipponbare</strain>
    </source>
</reference>
<evidence type="ECO:0000313" key="1">
    <source>
        <dbReference type="EMBL" id="BAC84764.1"/>
    </source>
</evidence>
<reference evidence="2" key="2">
    <citation type="submission" date="2003-05" db="EMBL/GenBank/DDBJ databases">
        <title>Oryza sativa nipponbare(GA3) genomic DNA, chromosome 7, BAC clone:B1100H02.</title>
        <authorList>
            <person name="Sasaki T."/>
            <person name="Matsumoto T."/>
            <person name="Katayose Y."/>
        </authorList>
    </citation>
    <scope>NUCLEOTIDE SEQUENCE</scope>
</reference>
<evidence type="ECO:0000313" key="3">
    <source>
        <dbReference type="Proteomes" id="UP000000763"/>
    </source>
</evidence>
<reference evidence="1" key="1">
    <citation type="submission" date="2003-03" db="EMBL/GenBank/DDBJ databases">
        <title>Oryza sativa nipponbare(GA3) genomic DNA, chromosome 7, BAC clone:OSJNBa0004F07.</title>
        <authorList>
            <person name="Sasaki T."/>
            <person name="Matsumoto T."/>
            <person name="Katayose Y."/>
        </authorList>
    </citation>
    <scope>NUCLEOTIDE SEQUENCE</scope>
</reference>
<accession>Q6YSX6</accession>
<sequence>MVAHGEKAVVAVHGATASGCCWSEEFVVGTTSNRVCCIFFLSAVDMWATSHNKEIASFKVVKEVKIKVEYLIGDENG</sequence>
<dbReference type="Proteomes" id="UP000000763">
    <property type="component" value="Chromosome 7"/>
</dbReference>
<dbReference type="PROSITE" id="PS51257">
    <property type="entry name" value="PROKAR_LIPOPROTEIN"/>
    <property type="match status" value="1"/>
</dbReference>
<name>Q6YSX6_ORYSJ</name>